<evidence type="ECO:0000313" key="3">
    <source>
        <dbReference type="Proteomes" id="UP000220635"/>
    </source>
</evidence>
<comment type="caution">
    <text evidence="2">The sequence shown here is derived from an EMBL/GenBank/DDBJ whole genome shotgun (WGS) entry which is preliminary data.</text>
</comment>
<sequence>MGRSGQDLFSSRAELRPEESSCEREGDEGDALVWKESGLRINPFFFDGREARTVNRSGSGLFIFQAK</sequence>
<reference evidence="2 3" key="1">
    <citation type="submission" date="2017-09" db="EMBL/GenBank/DDBJ databases">
        <title>Large-scale bioinformatics analysis of Bacillus genomes uncovers conserved roles of natural products in bacterial physiology.</title>
        <authorList>
            <consortium name="Agbiome Team Llc"/>
            <person name="Bleich R.M."/>
            <person name="Grubbs K.J."/>
            <person name="Santa Maria K.C."/>
            <person name="Allen S.E."/>
            <person name="Farag S."/>
            <person name="Shank E.A."/>
            <person name="Bowers A."/>
        </authorList>
    </citation>
    <scope>NUCLEOTIDE SEQUENCE [LARGE SCALE GENOMIC DNA]</scope>
    <source>
        <strain evidence="2 3">AFS010695</strain>
    </source>
</reference>
<name>A0A2A8PQH4_BACCE</name>
<dbReference type="AlphaFoldDB" id="A0A2A8PQH4"/>
<evidence type="ECO:0000256" key="1">
    <source>
        <dbReference type="SAM" id="MobiDB-lite"/>
    </source>
</evidence>
<feature type="region of interest" description="Disordered" evidence="1">
    <location>
        <begin position="1"/>
        <end position="29"/>
    </location>
</feature>
<protein>
    <submittedName>
        <fullName evidence="2">Uncharacterized protein</fullName>
    </submittedName>
</protein>
<evidence type="ECO:0000313" key="2">
    <source>
        <dbReference type="EMBL" id="PEV97394.1"/>
    </source>
</evidence>
<feature type="compositionally biased region" description="Basic and acidic residues" evidence="1">
    <location>
        <begin position="13"/>
        <end position="24"/>
    </location>
</feature>
<organism evidence="2 3">
    <name type="scientific">Bacillus cereus</name>
    <dbReference type="NCBI Taxonomy" id="1396"/>
    <lineage>
        <taxon>Bacteria</taxon>
        <taxon>Bacillati</taxon>
        <taxon>Bacillota</taxon>
        <taxon>Bacilli</taxon>
        <taxon>Bacillales</taxon>
        <taxon>Bacillaceae</taxon>
        <taxon>Bacillus</taxon>
        <taxon>Bacillus cereus group</taxon>
    </lineage>
</organism>
<gene>
    <name evidence="2" type="ORF">CN425_23740</name>
</gene>
<proteinExistence type="predicted"/>
<dbReference type="Proteomes" id="UP000220635">
    <property type="component" value="Unassembled WGS sequence"/>
</dbReference>
<accession>A0A2A8PQH4</accession>
<dbReference type="EMBL" id="NTWE01000044">
    <property type="protein sequence ID" value="PEV97394.1"/>
    <property type="molecule type" value="Genomic_DNA"/>
</dbReference>